<dbReference type="InterPro" id="IPR036388">
    <property type="entry name" value="WH-like_DNA-bd_sf"/>
</dbReference>
<dbReference type="SUPFAM" id="SSF48008">
    <property type="entry name" value="GntR ligand-binding domain-like"/>
    <property type="match status" value="1"/>
</dbReference>
<evidence type="ECO:0000256" key="2">
    <source>
        <dbReference type="ARBA" id="ARBA00023125"/>
    </source>
</evidence>
<sequence>MRKTTKVTHAEMVRMAIEQDIFSGRLPPGSPIDEDALSERFSVSRTPIREAMLQLIESGLVEKSARQRATVARLNVRRLLQSFEALSEVEGMCARLATRRMTQSERDALVENYELGAKALAAADKEEFFRLGRRFHAIVIGATHNDVLIELTNKLVLPLVPYRRFQLGRGERQDQTQVEHGAIVAAIQNGNADEAYELMRRHNTVQGDALAEYVSMDSEVVA</sequence>
<dbReference type="KEGG" id="eba:p2A358"/>
<proteinExistence type="predicted"/>
<dbReference type="eggNOG" id="COG1802">
    <property type="taxonomic scope" value="Bacteria"/>
</dbReference>
<geneLocation type="plasmid" evidence="6">
    <name>pAzo2</name>
</geneLocation>
<keyword evidence="1" id="KW-0805">Transcription regulation</keyword>
<dbReference type="InterPro" id="IPR011711">
    <property type="entry name" value="GntR_C"/>
</dbReference>
<dbReference type="SUPFAM" id="SSF46785">
    <property type="entry name" value="Winged helix' DNA-binding domain"/>
    <property type="match status" value="1"/>
</dbReference>
<evidence type="ECO:0000256" key="3">
    <source>
        <dbReference type="ARBA" id="ARBA00023163"/>
    </source>
</evidence>
<dbReference type="PROSITE" id="PS50949">
    <property type="entry name" value="HTH_GNTR"/>
    <property type="match status" value="1"/>
</dbReference>
<dbReference type="InterPro" id="IPR000524">
    <property type="entry name" value="Tscrpt_reg_HTH_GntR"/>
</dbReference>
<protein>
    <submittedName>
        <fullName evidence="5">Transcriptional regulatory protein</fullName>
    </submittedName>
</protein>
<dbReference type="InterPro" id="IPR008920">
    <property type="entry name" value="TF_FadR/GntR_C"/>
</dbReference>
<keyword evidence="6" id="KW-1185">Reference proteome</keyword>
<evidence type="ECO:0000259" key="4">
    <source>
        <dbReference type="PROSITE" id="PS50949"/>
    </source>
</evidence>
<evidence type="ECO:0000256" key="1">
    <source>
        <dbReference type="ARBA" id="ARBA00023015"/>
    </source>
</evidence>
<dbReference type="InterPro" id="IPR036390">
    <property type="entry name" value="WH_DNA-bd_sf"/>
</dbReference>
<dbReference type="AlphaFoldDB" id="Q5NW65"/>
<keyword evidence="3" id="KW-0804">Transcription</keyword>
<accession>Q5NW65</accession>
<reference evidence="5 6" key="1">
    <citation type="journal article" date="2005" name="Arch. Microbiol.">
        <title>The genome sequence of an anaerobic aromatic-degrading denitrifying bacterium, strain EbN1.</title>
        <authorList>
            <person name="Rabus R."/>
            <person name="Kube M."/>
            <person name="Heider J."/>
            <person name="Beck A."/>
            <person name="Heitmann K."/>
            <person name="Widdel F."/>
            <person name="Reinhardt R."/>
        </authorList>
    </citation>
    <scope>NUCLEOTIDE SEQUENCE [LARGE SCALE GENOMIC DNA]</scope>
    <source>
        <strain evidence="5 6">EbN1</strain>
        <plasmid evidence="6">Plasmid pAzo2</plasmid>
    </source>
</reference>
<dbReference type="PANTHER" id="PTHR43537:SF49">
    <property type="entry name" value="TRANSCRIPTIONAL REGULATORY PROTEIN"/>
    <property type="match status" value="1"/>
</dbReference>
<organism evidence="5 6">
    <name type="scientific">Aromatoleum aromaticum (strain DSM 19018 / LMG 30748 / EbN1)</name>
    <name type="common">Azoarcus sp. (strain EbN1)</name>
    <dbReference type="NCBI Taxonomy" id="76114"/>
    <lineage>
        <taxon>Bacteria</taxon>
        <taxon>Pseudomonadati</taxon>
        <taxon>Pseudomonadota</taxon>
        <taxon>Betaproteobacteria</taxon>
        <taxon>Rhodocyclales</taxon>
        <taxon>Rhodocyclaceae</taxon>
        <taxon>Aromatoleum</taxon>
    </lineage>
</organism>
<dbReference type="HOGENOM" id="CLU_017584_5_1_4"/>
<dbReference type="GO" id="GO:0003677">
    <property type="term" value="F:DNA binding"/>
    <property type="evidence" value="ECO:0007669"/>
    <property type="project" value="UniProtKB-KW"/>
</dbReference>
<dbReference type="SMART" id="SM00895">
    <property type="entry name" value="FCD"/>
    <property type="match status" value="1"/>
</dbReference>
<gene>
    <name evidence="5" type="ORF">p2A358</name>
</gene>
<name>Q5NW65_AROAE</name>
<dbReference type="Gene3D" id="1.10.10.10">
    <property type="entry name" value="Winged helix-like DNA-binding domain superfamily/Winged helix DNA-binding domain"/>
    <property type="match status" value="1"/>
</dbReference>
<dbReference type="Pfam" id="PF00392">
    <property type="entry name" value="GntR"/>
    <property type="match status" value="1"/>
</dbReference>
<feature type="domain" description="HTH gntR-type" evidence="4">
    <location>
        <begin position="7"/>
        <end position="74"/>
    </location>
</feature>
<dbReference type="EMBL" id="CR555308">
    <property type="protein sequence ID" value="CAI10699.1"/>
    <property type="molecule type" value="Genomic_DNA"/>
</dbReference>
<dbReference type="OrthoDB" id="5343379at2"/>
<dbReference type="PANTHER" id="PTHR43537">
    <property type="entry name" value="TRANSCRIPTIONAL REGULATOR, GNTR FAMILY"/>
    <property type="match status" value="1"/>
</dbReference>
<keyword evidence="2" id="KW-0238">DNA-binding</keyword>
<dbReference type="Proteomes" id="UP000006552">
    <property type="component" value="Plasmid 2"/>
</dbReference>
<evidence type="ECO:0000313" key="5">
    <source>
        <dbReference type="EMBL" id="CAI10699.1"/>
    </source>
</evidence>
<dbReference type="Pfam" id="PF07729">
    <property type="entry name" value="FCD"/>
    <property type="match status" value="1"/>
</dbReference>
<dbReference type="SMART" id="SM00345">
    <property type="entry name" value="HTH_GNTR"/>
    <property type="match status" value="1"/>
</dbReference>
<keyword evidence="5" id="KW-0614">Plasmid</keyword>
<dbReference type="CDD" id="cd07377">
    <property type="entry name" value="WHTH_GntR"/>
    <property type="match status" value="1"/>
</dbReference>
<dbReference type="GO" id="GO:0003700">
    <property type="term" value="F:DNA-binding transcription factor activity"/>
    <property type="evidence" value="ECO:0007669"/>
    <property type="project" value="InterPro"/>
</dbReference>
<dbReference type="RefSeq" id="WP_011254945.1">
    <property type="nucleotide sequence ID" value="NC_006824.1"/>
</dbReference>
<evidence type="ECO:0000313" key="6">
    <source>
        <dbReference type="Proteomes" id="UP000006552"/>
    </source>
</evidence>
<dbReference type="Gene3D" id="1.20.120.530">
    <property type="entry name" value="GntR ligand-binding domain-like"/>
    <property type="match status" value="1"/>
</dbReference>